<feature type="compositionally biased region" description="Acidic residues" evidence="1">
    <location>
        <begin position="260"/>
        <end position="272"/>
    </location>
</feature>
<proteinExistence type="predicted"/>
<protein>
    <submittedName>
        <fullName evidence="3">Uncharacterized protein</fullName>
    </submittedName>
</protein>
<evidence type="ECO:0000256" key="1">
    <source>
        <dbReference type="SAM" id="MobiDB-lite"/>
    </source>
</evidence>
<sequence>MNKNIVAPVDNETGLSSPREKRSNINKERLIKVKLEEEKHLESSTKGQELKGFDKKVDGGNKNGKINGRKVVIGEDNDKKLNEEEKLKGLELQRDEMTEEKVEEKKQLNIKENNEKNEDEDWNNEEKFKMNEGDVNRMDEEGEENNQKNINKNTKRKEINKMNEEDEKEENIEEKVEMNKLNEEEEKENSVEENKIKEEKEKFKANEGTINANKLQNQQIVEENKIKEEKLEMDEEELFEINNENNEIKNKRWGRIEESYFSEESDDEVCKK</sequence>
<accession>A0A915LWZ9</accession>
<dbReference type="WBParaSite" id="scaffold1865_cov200.g3772">
    <property type="protein sequence ID" value="scaffold1865_cov200.g3772"/>
    <property type="gene ID" value="scaffold1865_cov200.g3772"/>
</dbReference>
<evidence type="ECO:0000313" key="2">
    <source>
        <dbReference type="Proteomes" id="UP000887561"/>
    </source>
</evidence>
<feature type="region of interest" description="Disordered" evidence="1">
    <location>
        <begin position="243"/>
        <end position="272"/>
    </location>
</feature>
<dbReference type="AlphaFoldDB" id="A0A915LWZ9"/>
<keyword evidence="2" id="KW-1185">Reference proteome</keyword>
<reference evidence="3" key="1">
    <citation type="submission" date="2022-11" db="UniProtKB">
        <authorList>
            <consortium name="WormBaseParasite"/>
        </authorList>
    </citation>
    <scope>IDENTIFICATION</scope>
</reference>
<feature type="region of interest" description="Disordered" evidence="1">
    <location>
        <begin position="39"/>
        <end position="70"/>
    </location>
</feature>
<dbReference type="Proteomes" id="UP000887561">
    <property type="component" value="Unplaced"/>
</dbReference>
<feature type="region of interest" description="Disordered" evidence="1">
    <location>
        <begin position="91"/>
        <end position="197"/>
    </location>
</feature>
<feature type="compositionally biased region" description="Basic and acidic residues" evidence="1">
    <location>
        <begin position="91"/>
        <end position="116"/>
    </location>
</feature>
<feature type="region of interest" description="Disordered" evidence="1">
    <location>
        <begin position="1"/>
        <end position="26"/>
    </location>
</feature>
<feature type="compositionally biased region" description="Basic and acidic residues" evidence="1">
    <location>
        <begin position="173"/>
        <end position="197"/>
    </location>
</feature>
<feature type="compositionally biased region" description="Basic and acidic residues" evidence="1">
    <location>
        <begin position="39"/>
        <end position="59"/>
    </location>
</feature>
<evidence type="ECO:0000313" key="3">
    <source>
        <dbReference type="WBParaSite" id="scaffold1865_cov200.g3772"/>
    </source>
</evidence>
<feature type="compositionally biased region" description="Basic and acidic residues" evidence="1">
    <location>
        <begin position="124"/>
        <end position="139"/>
    </location>
</feature>
<organism evidence="2 3">
    <name type="scientific">Meloidogyne javanica</name>
    <name type="common">Root-knot nematode worm</name>
    <dbReference type="NCBI Taxonomy" id="6303"/>
    <lineage>
        <taxon>Eukaryota</taxon>
        <taxon>Metazoa</taxon>
        <taxon>Ecdysozoa</taxon>
        <taxon>Nematoda</taxon>
        <taxon>Chromadorea</taxon>
        <taxon>Rhabditida</taxon>
        <taxon>Tylenchina</taxon>
        <taxon>Tylenchomorpha</taxon>
        <taxon>Tylenchoidea</taxon>
        <taxon>Meloidogynidae</taxon>
        <taxon>Meloidogyninae</taxon>
        <taxon>Meloidogyne</taxon>
        <taxon>Meloidogyne incognita group</taxon>
    </lineage>
</organism>
<feature type="compositionally biased region" description="Basic and acidic residues" evidence="1">
    <location>
        <begin position="246"/>
        <end position="258"/>
    </location>
</feature>
<name>A0A915LWZ9_MELJA</name>